<reference evidence="1 2" key="1">
    <citation type="submission" date="2018-11" db="EMBL/GenBank/DDBJ databases">
        <title>Chitinophaga lutea sp.nov., isolate from arsenic contaminated soil.</title>
        <authorList>
            <person name="Zong Y."/>
        </authorList>
    </citation>
    <scope>NUCLEOTIDE SEQUENCE [LARGE SCALE GENOMIC DNA]</scope>
    <source>
        <strain evidence="1 2">ZY74</strain>
    </source>
</reference>
<name>A0A3N4PAV3_9BACT</name>
<evidence type="ECO:0000313" key="2">
    <source>
        <dbReference type="Proteomes" id="UP000278351"/>
    </source>
</evidence>
<evidence type="ECO:0000313" key="1">
    <source>
        <dbReference type="EMBL" id="RPE05802.1"/>
    </source>
</evidence>
<sequence length="139" mass="15824">MIPDNLFKSLCHCCDGYDKFLYGQTIEAGYKPDYVLRKGDDFIILESENTSSRKTFIGGLIKAAHYLTGERTGILVFIMVPKNNTSTTSIAAQLKTYFSWIKDKTNLRKVYVIAAGQYYQSENVLKIEDADFNHYAIQV</sequence>
<proteinExistence type="predicted"/>
<dbReference type="EMBL" id="RPDH01000003">
    <property type="protein sequence ID" value="RPE05802.1"/>
    <property type="molecule type" value="Genomic_DNA"/>
</dbReference>
<organism evidence="1 2">
    <name type="scientific">Chitinophaga lutea</name>
    <dbReference type="NCBI Taxonomy" id="2488634"/>
    <lineage>
        <taxon>Bacteria</taxon>
        <taxon>Pseudomonadati</taxon>
        <taxon>Bacteroidota</taxon>
        <taxon>Chitinophagia</taxon>
        <taxon>Chitinophagales</taxon>
        <taxon>Chitinophagaceae</taxon>
        <taxon>Chitinophaga</taxon>
    </lineage>
</organism>
<accession>A0A3N4PAV3</accession>
<dbReference type="OrthoDB" id="9255922at2"/>
<dbReference type="AlphaFoldDB" id="A0A3N4PAV3"/>
<dbReference type="Proteomes" id="UP000278351">
    <property type="component" value="Unassembled WGS sequence"/>
</dbReference>
<keyword evidence="2" id="KW-1185">Reference proteome</keyword>
<dbReference type="RefSeq" id="WP_123849455.1">
    <property type="nucleotide sequence ID" value="NZ_RPDH01000003.1"/>
</dbReference>
<comment type="caution">
    <text evidence="1">The sequence shown here is derived from an EMBL/GenBank/DDBJ whole genome shotgun (WGS) entry which is preliminary data.</text>
</comment>
<protein>
    <submittedName>
        <fullName evidence="1">Uncharacterized protein</fullName>
    </submittedName>
</protein>
<gene>
    <name evidence="1" type="ORF">EGT74_25915</name>
</gene>